<organism evidence="2 3">
    <name type="scientific">Skeletonema marinoi</name>
    <dbReference type="NCBI Taxonomy" id="267567"/>
    <lineage>
        <taxon>Eukaryota</taxon>
        <taxon>Sar</taxon>
        <taxon>Stramenopiles</taxon>
        <taxon>Ochrophyta</taxon>
        <taxon>Bacillariophyta</taxon>
        <taxon>Coscinodiscophyceae</taxon>
        <taxon>Thalassiosirophycidae</taxon>
        <taxon>Thalassiosirales</taxon>
        <taxon>Skeletonemataceae</taxon>
        <taxon>Skeletonema</taxon>
        <taxon>Skeletonema marinoi-dohrnii complex</taxon>
    </lineage>
</organism>
<feature type="transmembrane region" description="Helical" evidence="1">
    <location>
        <begin position="42"/>
        <end position="61"/>
    </location>
</feature>
<keyword evidence="1" id="KW-0472">Membrane</keyword>
<evidence type="ECO:0000313" key="3">
    <source>
        <dbReference type="Proteomes" id="UP001224775"/>
    </source>
</evidence>
<proteinExistence type="predicted"/>
<evidence type="ECO:0000256" key="1">
    <source>
        <dbReference type="SAM" id="Phobius"/>
    </source>
</evidence>
<comment type="caution">
    <text evidence="2">The sequence shown here is derived from an EMBL/GenBank/DDBJ whole genome shotgun (WGS) entry which is preliminary data.</text>
</comment>
<name>A0AAD9D538_9STRA</name>
<protein>
    <submittedName>
        <fullName evidence="2">Uncharacterized protein</fullName>
    </submittedName>
</protein>
<sequence>MPLLHYQYVFLPAVVTLGWLLVTKQDSQRSRRSMHSIIKLMLVAALSQLLLSLLLVGNHLAEVNRSSDNNEISMKADIYNTSQVQVSNHYATHAIFLISFGEQAADSTLVERCVLSLRRRGQWTGYIVLLTDAPPSRYEDWDEENNVIVMHPREEHFNGADGKPLEFNRETLSLKVKRFKTYVLDYVDMDKRLNNIEVIYYLDIDIIAGNKLEHLFRSKQQMIESLHQLRGGGGEGLSTLHFFTPISSEYPFQSGTFVVKRSSSRHCLELWRREIENIVGGTLGMDQAALRTIHEQIKAGFETKCRLIRMDNEDFLSFLKPKNFNKISKLSSYTTLIHLSNSKFAKWMDEEQQNTFLHAVLQLSEEEIQSGKYGKSIIKLT</sequence>
<dbReference type="EMBL" id="JATAAI010000051">
    <property type="protein sequence ID" value="KAK1733319.1"/>
    <property type="molecule type" value="Genomic_DNA"/>
</dbReference>
<keyword evidence="1" id="KW-0812">Transmembrane</keyword>
<accession>A0AAD9D538</accession>
<evidence type="ECO:0000313" key="2">
    <source>
        <dbReference type="EMBL" id="KAK1733319.1"/>
    </source>
</evidence>
<feature type="transmembrane region" description="Helical" evidence="1">
    <location>
        <begin position="6"/>
        <end position="22"/>
    </location>
</feature>
<dbReference type="Proteomes" id="UP001224775">
    <property type="component" value="Unassembled WGS sequence"/>
</dbReference>
<dbReference type="AlphaFoldDB" id="A0AAD9D538"/>
<gene>
    <name evidence="2" type="ORF">QTG54_016036</name>
</gene>
<keyword evidence="1" id="KW-1133">Transmembrane helix</keyword>
<keyword evidence="3" id="KW-1185">Reference proteome</keyword>
<reference evidence="2" key="1">
    <citation type="submission" date="2023-06" db="EMBL/GenBank/DDBJ databases">
        <title>Survivors Of The Sea: Transcriptome response of Skeletonema marinoi to long-term dormancy.</title>
        <authorList>
            <person name="Pinder M.I.M."/>
            <person name="Kourtchenko O."/>
            <person name="Robertson E.K."/>
            <person name="Larsson T."/>
            <person name="Maumus F."/>
            <person name="Osuna-Cruz C.M."/>
            <person name="Vancaester E."/>
            <person name="Stenow R."/>
            <person name="Vandepoele K."/>
            <person name="Ploug H."/>
            <person name="Bruchert V."/>
            <person name="Godhe A."/>
            <person name="Topel M."/>
        </authorList>
    </citation>
    <scope>NUCLEOTIDE SEQUENCE</scope>
    <source>
        <strain evidence="2">R05AC</strain>
    </source>
</reference>